<dbReference type="PANTHER" id="PTHR40254">
    <property type="entry name" value="BLR0577 PROTEIN"/>
    <property type="match status" value="1"/>
</dbReference>
<reference evidence="3" key="1">
    <citation type="submission" date="2016-12" db="EMBL/GenBank/DDBJ databases">
        <authorList>
            <person name="Rodrigo-Torres L."/>
            <person name="Arahal R.D."/>
            <person name="Lucena T."/>
        </authorList>
    </citation>
    <scope>NUCLEOTIDE SEQUENCE [LARGE SCALE GENOMIC DNA]</scope>
</reference>
<dbReference type="AlphaFoldDB" id="A0A1M7YZQ5"/>
<dbReference type="SUPFAM" id="SSF51905">
    <property type="entry name" value="FAD/NAD(P)-binding domain"/>
    <property type="match status" value="1"/>
</dbReference>
<gene>
    <name evidence="2" type="ORF">VQ7734_03696</name>
</gene>
<dbReference type="Pfam" id="PF13454">
    <property type="entry name" value="NAD_binding_9"/>
    <property type="match status" value="1"/>
</dbReference>
<sequence>MPLNEIAIIGFGPRGLNVLERFLECVTTDGITERINIHIINPGIPGEGVHLSSQPDHMLVNTVSSQVTMFAGDSIALQNGGESFTQWAKTQGYKRNKNSYIKSIDGETLTDMDYLPRALLGEYLSDVYRKVRHMLPPNIQIIEHQKLAVDLTKGKYFLITLDDQTTIECDFVFLTTGHGYRKATQTDKELNDFFIQQREKNPSLRYFRSPYPVSQLDSISSQSRVLIQGFGLTAHDSISALTIGRGGYYQKHGSTLEYVASGTEPKIFLSSRQCLPFAARGINQKGLTGRHTAQFLTPAVVDSIRKRNISEQQQSQIDFRTQIMPLLMKEMAYAWRCATSQKHIEPQTFVATEQEVTQIERILWPLRNQTFDNFSAYKTFFTTLLTTDLEQALLGNMNSPLKASTDVLRDVREALRRAIEFSGLTPGSHRYFMEKFNPIINRVSFGPPLRRNQELLALMNAGIVSLGGGPDSYITCDHKNSSFTLTTKFVKQRHEIQIDSIISARLDNYSPMTDSSQLTHNLVEKGFITPFKNGDYHPGGIAIDQKLHPINANGQPEENIWAIGFLVEGAHYYTHALPRPHIHSRQFDDAEISVRDCLNQCMSCNHPEEKNRVKETA</sequence>
<keyword evidence="3" id="KW-1185">Reference proteome</keyword>
<proteinExistence type="predicted"/>
<dbReference type="STRING" id="1117707.VQ7734_03696"/>
<name>A0A1M7YZQ5_9VIBR</name>
<dbReference type="EMBL" id="FRFG01000049">
    <property type="protein sequence ID" value="SHO57926.1"/>
    <property type="molecule type" value="Genomic_DNA"/>
</dbReference>
<dbReference type="PANTHER" id="PTHR40254:SF1">
    <property type="entry name" value="BLR0577 PROTEIN"/>
    <property type="match status" value="1"/>
</dbReference>
<protein>
    <recommendedName>
        <fullName evidence="1">FAD-dependent urate hydroxylase HpyO/Asp monooxygenase CreE-like FAD/NAD(P)-binding domain-containing protein</fullName>
    </recommendedName>
</protein>
<dbReference type="OrthoDB" id="6309046at2"/>
<evidence type="ECO:0000313" key="2">
    <source>
        <dbReference type="EMBL" id="SHO57926.1"/>
    </source>
</evidence>
<dbReference type="InterPro" id="IPR036188">
    <property type="entry name" value="FAD/NAD-bd_sf"/>
</dbReference>
<dbReference type="InterPro" id="IPR038732">
    <property type="entry name" value="HpyO/CreE_NAD-binding"/>
</dbReference>
<accession>A0A1M7YZQ5</accession>
<evidence type="ECO:0000313" key="3">
    <source>
        <dbReference type="Proteomes" id="UP000184600"/>
    </source>
</evidence>
<dbReference type="RefSeq" id="WP_073585371.1">
    <property type="nucleotide sequence ID" value="NZ_AP024897.1"/>
</dbReference>
<evidence type="ECO:0000259" key="1">
    <source>
        <dbReference type="Pfam" id="PF13454"/>
    </source>
</evidence>
<organism evidence="2 3">
    <name type="scientific">Vibrio quintilis</name>
    <dbReference type="NCBI Taxonomy" id="1117707"/>
    <lineage>
        <taxon>Bacteria</taxon>
        <taxon>Pseudomonadati</taxon>
        <taxon>Pseudomonadota</taxon>
        <taxon>Gammaproteobacteria</taxon>
        <taxon>Vibrionales</taxon>
        <taxon>Vibrionaceae</taxon>
        <taxon>Vibrio</taxon>
    </lineage>
</organism>
<feature type="domain" description="FAD-dependent urate hydroxylase HpyO/Asp monooxygenase CreE-like FAD/NAD(P)-binding" evidence="1">
    <location>
        <begin position="7"/>
        <end position="178"/>
    </location>
</feature>
<dbReference type="Proteomes" id="UP000184600">
    <property type="component" value="Unassembled WGS sequence"/>
</dbReference>
<dbReference type="InterPro" id="IPR052189">
    <property type="entry name" value="L-asp_N-monooxygenase_NS-form"/>
</dbReference>